<proteinExistence type="predicted"/>
<dbReference type="NCBIfam" id="TIGR01414">
    <property type="entry name" value="autotrans_barl"/>
    <property type="match status" value="1"/>
</dbReference>
<dbReference type="OrthoDB" id="1659960at2"/>
<dbReference type="PROSITE" id="PS51208">
    <property type="entry name" value="AUTOTRANSPORTER"/>
    <property type="match status" value="1"/>
</dbReference>
<dbReference type="Gene3D" id="2.40.128.130">
    <property type="entry name" value="Autotransporter beta-domain"/>
    <property type="match status" value="1"/>
</dbReference>
<comment type="caution">
    <text evidence="2">The sequence shown here is derived from an EMBL/GenBank/DDBJ whole genome shotgun (WGS) entry which is preliminary data.</text>
</comment>
<evidence type="ECO:0000313" key="2">
    <source>
        <dbReference type="EMBL" id="EGK61987.1"/>
    </source>
</evidence>
<feature type="domain" description="Autotransporter" evidence="1">
    <location>
        <begin position="17"/>
        <end position="288"/>
    </location>
</feature>
<dbReference type="Pfam" id="PF03797">
    <property type="entry name" value="Autotransporter"/>
    <property type="match status" value="1"/>
</dbReference>
<dbReference type="SMART" id="SM00869">
    <property type="entry name" value="Autotransporter"/>
    <property type="match status" value="1"/>
</dbReference>
<dbReference type="STRING" id="888060.HMPREF9081_0397"/>
<accession>F5RJG2</accession>
<evidence type="ECO:0000313" key="3">
    <source>
        <dbReference type="Proteomes" id="UP000004067"/>
    </source>
</evidence>
<dbReference type="InterPro" id="IPR036709">
    <property type="entry name" value="Autotransporte_beta_dom_sf"/>
</dbReference>
<dbReference type="SUPFAM" id="SSF103515">
    <property type="entry name" value="Autotransporter"/>
    <property type="match status" value="1"/>
</dbReference>
<protein>
    <submittedName>
        <fullName evidence="2">Outer membrane autotransporter barrel domain protein</fullName>
    </submittedName>
</protein>
<gene>
    <name evidence="2" type="ORF">HMPREF9081_0397</name>
</gene>
<dbReference type="InterPro" id="IPR005546">
    <property type="entry name" value="Autotransporte_beta"/>
</dbReference>
<keyword evidence="3" id="KW-1185">Reference proteome</keyword>
<reference evidence="2 3" key="1">
    <citation type="submission" date="2011-04" db="EMBL/GenBank/DDBJ databases">
        <authorList>
            <person name="Muzny D."/>
            <person name="Qin X."/>
            <person name="Deng J."/>
            <person name="Jiang H."/>
            <person name="Liu Y."/>
            <person name="Qu J."/>
            <person name="Song X.-Z."/>
            <person name="Zhang L."/>
            <person name="Thornton R."/>
            <person name="Coyle M."/>
            <person name="Francisco L."/>
            <person name="Jackson L."/>
            <person name="Javaid M."/>
            <person name="Korchina V."/>
            <person name="Kovar C."/>
            <person name="Mata R."/>
            <person name="Mathew T."/>
            <person name="Ngo R."/>
            <person name="Nguyen L."/>
            <person name="Nguyen N."/>
            <person name="Okwuonu G."/>
            <person name="Ongeri F."/>
            <person name="Pham C."/>
            <person name="Simmons D."/>
            <person name="Wilczek-Boney K."/>
            <person name="Hale W."/>
            <person name="Jakkamsetti A."/>
            <person name="Pham P."/>
            <person name="Ruth R."/>
            <person name="San Lucas F."/>
            <person name="Warren J."/>
            <person name="Zhang J."/>
            <person name="Zhao Z."/>
            <person name="Zhou C."/>
            <person name="Zhu D."/>
            <person name="Lee S."/>
            <person name="Bess C."/>
            <person name="Blankenburg K."/>
            <person name="Forbes L."/>
            <person name="Fu Q."/>
            <person name="Gubbala S."/>
            <person name="Hirani K."/>
            <person name="Jayaseelan J.C."/>
            <person name="Lara F."/>
            <person name="Munidasa M."/>
            <person name="Palculict T."/>
            <person name="Patil S."/>
            <person name="Pu L.-L."/>
            <person name="Saada N."/>
            <person name="Tang L."/>
            <person name="Weissenberger G."/>
            <person name="Zhu Y."/>
            <person name="Hemphill L."/>
            <person name="Shang Y."/>
            <person name="Youmans B."/>
            <person name="Ayvaz T."/>
            <person name="Ross M."/>
            <person name="Santibanez J."/>
            <person name="Aqrawi P."/>
            <person name="Gross S."/>
            <person name="Joshi V."/>
            <person name="Fowler G."/>
            <person name="Nazareth L."/>
            <person name="Reid J."/>
            <person name="Worley K."/>
            <person name="Petrosino J."/>
            <person name="Highlander S."/>
            <person name="Gibbs R."/>
        </authorList>
    </citation>
    <scope>NUCLEOTIDE SEQUENCE [LARGE SCALE GENOMIC DNA]</scope>
    <source>
        <strain evidence="2 3">DSM 2778</strain>
    </source>
</reference>
<dbReference type="AlphaFoldDB" id="F5RJG2"/>
<dbReference type="GO" id="GO:0019867">
    <property type="term" value="C:outer membrane"/>
    <property type="evidence" value="ECO:0007669"/>
    <property type="project" value="InterPro"/>
</dbReference>
<organism evidence="2 3">
    <name type="scientific">Centipeda periodontii DSM 2778</name>
    <dbReference type="NCBI Taxonomy" id="888060"/>
    <lineage>
        <taxon>Bacteria</taxon>
        <taxon>Bacillati</taxon>
        <taxon>Bacillota</taxon>
        <taxon>Negativicutes</taxon>
        <taxon>Selenomonadales</taxon>
        <taxon>Selenomonadaceae</taxon>
        <taxon>Centipeda</taxon>
    </lineage>
</organism>
<sequence>MNLFTNLGMSSASIEAAASEGFAPFAAMSGSSMRAKTGSHVDVKGMNLAVGFSREVLRGDDRLIFGPIVEYGRGSYDSYVNSAHGDGTLRYIGGGGFVRWEQPNGVFSEASLRCGRSSMDYSADLTTGRRATHTSYDADANYIGAHLGIGNHVTMQDKSTREVYARYFFTRLGSADATLSTGDRYSFSAVNSHVLRVGERWQLVHGNSALILGASMQYEFDGEASATYHRAGGMSYTSPSPSLKGFSGSLELGWKTQMSSNSTADLSVEGWVGKLRGVTFRAGFAWKF</sequence>
<dbReference type="eggNOG" id="COG3468">
    <property type="taxonomic scope" value="Bacteria"/>
</dbReference>
<dbReference type="Proteomes" id="UP000004067">
    <property type="component" value="Unassembled WGS sequence"/>
</dbReference>
<evidence type="ECO:0000259" key="1">
    <source>
        <dbReference type="PROSITE" id="PS51208"/>
    </source>
</evidence>
<name>F5RJG2_9FIRM</name>
<dbReference type="InterPro" id="IPR006315">
    <property type="entry name" value="OM_autotransptr_brl_dom"/>
</dbReference>
<dbReference type="EMBL" id="AFHQ01000009">
    <property type="protein sequence ID" value="EGK61987.1"/>
    <property type="molecule type" value="Genomic_DNA"/>
</dbReference>
<dbReference type="HOGENOM" id="CLU_930324_0_0_9"/>
<dbReference type="RefSeq" id="WP_006305228.1">
    <property type="nucleotide sequence ID" value="NZ_GL892076.1"/>
</dbReference>